<comment type="caution">
    <text evidence="1">The sequence shown here is derived from an EMBL/GenBank/DDBJ whole genome shotgun (WGS) entry which is preliminary data.</text>
</comment>
<dbReference type="EMBL" id="JXTC01000443">
    <property type="protein sequence ID" value="PON53542.1"/>
    <property type="molecule type" value="Genomic_DNA"/>
</dbReference>
<keyword evidence="2" id="KW-1185">Reference proteome</keyword>
<evidence type="ECO:0000313" key="2">
    <source>
        <dbReference type="Proteomes" id="UP000237000"/>
    </source>
</evidence>
<dbReference type="OrthoDB" id="10458059at2759"/>
<proteinExistence type="predicted"/>
<evidence type="ECO:0000313" key="1">
    <source>
        <dbReference type="EMBL" id="PON53542.1"/>
    </source>
</evidence>
<organism evidence="1 2">
    <name type="scientific">Trema orientale</name>
    <name type="common">Charcoal tree</name>
    <name type="synonym">Celtis orientalis</name>
    <dbReference type="NCBI Taxonomy" id="63057"/>
    <lineage>
        <taxon>Eukaryota</taxon>
        <taxon>Viridiplantae</taxon>
        <taxon>Streptophyta</taxon>
        <taxon>Embryophyta</taxon>
        <taxon>Tracheophyta</taxon>
        <taxon>Spermatophyta</taxon>
        <taxon>Magnoliopsida</taxon>
        <taxon>eudicotyledons</taxon>
        <taxon>Gunneridae</taxon>
        <taxon>Pentapetalae</taxon>
        <taxon>rosids</taxon>
        <taxon>fabids</taxon>
        <taxon>Rosales</taxon>
        <taxon>Cannabaceae</taxon>
        <taxon>Trema</taxon>
    </lineage>
</organism>
<reference evidence="2" key="1">
    <citation type="submission" date="2016-06" db="EMBL/GenBank/DDBJ databases">
        <title>Parallel loss of symbiosis genes in relatives of nitrogen-fixing non-legume Parasponia.</title>
        <authorList>
            <person name="Van Velzen R."/>
            <person name="Holmer R."/>
            <person name="Bu F."/>
            <person name="Rutten L."/>
            <person name="Van Zeijl A."/>
            <person name="Liu W."/>
            <person name="Santuari L."/>
            <person name="Cao Q."/>
            <person name="Sharma T."/>
            <person name="Shen D."/>
            <person name="Roswanjaya Y."/>
            <person name="Wardhani T."/>
            <person name="Kalhor M.S."/>
            <person name="Jansen J."/>
            <person name="Van den Hoogen J."/>
            <person name="Gungor B."/>
            <person name="Hartog M."/>
            <person name="Hontelez J."/>
            <person name="Verver J."/>
            <person name="Yang W.-C."/>
            <person name="Schijlen E."/>
            <person name="Repin R."/>
            <person name="Schilthuizen M."/>
            <person name="Schranz E."/>
            <person name="Heidstra R."/>
            <person name="Miyata K."/>
            <person name="Fedorova E."/>
            <person name="Kohlen W."/>
            <person name="Bisseling T."/>
            <person name="Smit S."/>
            <person name="Geurts R."/>
        </authorList>
    </citation>
    <scope>NUCLEOTIDE SEQUENCE [LARGE SCALE GENOMIC DNA]</scope>
    <source>
        <strain evidence="2">cv. RG33-2</strain>
    </source>
</reference>
<protein>
    <submittedName>
        <fullName evidence="1">Uncharacterized protein</fullName>
    </submittedName>
</protein>
<dbReference type="Proteomes" id="UP000237000">
    <property type="component" value="Unassembled WGS sequence"/>
</dbReference>
<dbReference type="InParanoid" id="A0A2P5BXM7"/>
<accession>A0A2P5BXM7</accession>
<sequence length="57" mass="6430">MIEQDKLKHGARCTLTLRLDGQAQTCKDVRDPLLPTLRPIHLTLIVSTLLMLSFVQS</sequence>
<name>A0A2P5BXM7_TREOI</name>
<gene>
    <name evidence="1" type="ORF">TorRG33x02_305300</name>
</gene>
<dbReference type="AlphaFoldDB" id="A0A2P5BXM7"/>